<keyword evidence="7" id="KW-0521">NADP</keyword>
<comment type="function">
    <text evidence="1">The transhydrogenation between NADH and NADP is coupled to respiration and ATP hydrolysis and functions as a proton pump across the membrane.</text>
</comment>
<organism evidence="15 16">
    <name type="scientific">Thermasporomyces composti</name>
    <dbReference type="NCBI Taxonomy" id="696763"/>
    <lineage>
        <taxon>Bacteria</taxon>
        <taxon>Bacillati</taxon>
        <taxon>Actinomycetota</taxon>
        <taxon>Actinomycetes</taxon>
        <taxon>Propionibacteriales</taxon>
        <taxon>Nocardioidaceae</taxon>
        <taxon>Thermasporomyces</taxon>
    </lineage>
</organism>
<dbReference type="RefSeq" id="WP_115850360.1">
    <property type="nucleotide sequence ID" value="NZ_QTUC01000001.1"/>
</dbReference>
<proteinExistence type="predicted"/>
<comment type="catalytic activity">
    <reaction evidence="12">
        <text>NAD(+) + NADPH + H(+)(in) = NADH + NADP(+) + H(+)(out)</text>
        <dbReference type="Rhea" id="RHEA:47992"/>
        <dbReference type="ChEBI" id="CHEBI:15378"/>
        <dbReference type="ChEBI" id="CHEBI:57540"/>
        <dbReference type="ChEBI" id="CHEBI:57783"/>
        <dbReference type="ChEBI" id="CHEBI:57945"/>
        <dbReference type="ChEBI" id="CHEBI:58349"/>
        <dbReference type="EC" id="7.1.1.1"/>
    </reaction>
</comment>
<feature type="domain" description="NAD(P) transhydrogenase alpha subunit C-terminal" evidence="14">
    <location>
        <begin position="8"/>
        <end position="89"/>
    </location>
</feature>
<comment type="caution">
    <text evidence="15">The sequence shown here is derived from an EMBL/GenBank/DDBJ whole genome shotgun (WGS) entry which is preliminary data.</text>
</comment>
<keyword evidence="4" id="KW-1003">Cell membrane</keyword>
<dbReference type="PANTHER" id="PTHR10160:SF19">
    <property type="entry name" value="PROTON-TRANSLOCATING NAD(P)(+) TRANSHYDROGENASE"/>
    <property type="match status" value="1"/>
</dbReference>
<keyword evidence="10" id="KW-0520">NAD</keyword>
<keyword evidence="5" id="KW-0997">Cell inner membrane</keyword>
<dbReference type="GO" id="GO:0008750">
    <property type="term" value="F:proton-translocating NAD(P)+ transhydrogenase activity"/>
    <property type="evidence" value="ECO:0007669"/>
    <property type="project" value="UniProtKB-EC"/>
</dbReference>
<keyword evidence="6 13" id="KW-0812">Transmembrane</keyword>
<feature type="transmembrane region" description="Helical" evidence="13">
    <location>
        <begin position="59"/>
        <end position="81"/>
    </location>
</feature>
<evidence type="ECO:0000256" key="9">
    <source>
        <dbReference type="ARBA" id="ARBA00022989"/>
    </source>
</evidence>
<evidence type="ECO:0000256" key="3">
    <source>
        <dbReference type="ARBA" id="ARBA00012943"/>
    </source>
</evidence>
<evidence type="ECO:0000313" key="15">
    <source>
        <dbReference type="EMBL" id="REF36783.1"/>
    </source>
</evidence>
<keyword evidence="11 13" id="KW-0472">Membrane</keyword>
<dbReference type="PANTHER" id="PTHR10160">
    <property type="entry name" value="NAD(P) TRANSHYDROGENASE"/>
    <property type="match status" value="1"/>
</dbReference>
<dbReference type="AlphaFoldDB" id="A0A3D9V7U9"/>
<sequence length="98" mass="10005">MAEGIALVIILVFSAFTGYEVVSKVPTVLHTPLLSGANAIAGVILLGAVLVAGRASTTAELVVGLVAVFLASLNLAGGFVVTDRMVEKFGGRKRVDHG</sequence>
<evidence type="ECO:0000256" key="10">
    <source>
        <dbReference type="ARBA" id="ARBA00023027"/>
    </source>
</evidence>
<name>A0A3D9V7U9_THECX</name>
<reference evidence="15 16" key="1">
    <citation type="submission" date="2018-08" db="EMBL/GenBank/DDBJ databases">
        <title>Sequencing the genomes of 1000 actinobacteria strains.</title>
        <authorList>
            <person name="Klenk H.-P."/>
        </authorList>
    </citation>
    <scope>NUCLEOTIDE SEQUENCE [LARGE SCALE GENOMIC DNA]</scope>
    <source>
        <strain evidence="15 16">DSM 22891</strain>
    </source>
</reference>
<dbReference type="GO" id="GO:0050661">
    <property type="term" value="F:NADP binding"/>
    <property type="evidence" value="ECO:0007669"/>
    <property type="project" value="TreeGrafter"/>
</dbReference>
<accession>A0A3D9V7U9</accession>
<evidence type="ECO:0000256" key="5">
    <source>
        <dbReference type="ARBA" id="ARBA00022519"/>
    </source>
</evidence>
<evidence type="ECO:0000256" key="11">
    <source>
        <dbReference type="ARBA" id="ARBA00023136"/>
    </source>
</evidence>
<evidence type="ECO:0000256" key="4">
    <source>
        <dbReference type="ARBA" id="ARBA00022475"/>
    </source>
</evidence>
<dbReference type="Pfam" id="PF12769">
    <property type="entry name" value="PNTB_4TM"/>
    <property type="match status" value="1"/>
</dbReference>
<protein>
    <recommendedName>
        <fullName evidence="3">proton-translocating NAD(P)(+) transhydrogenase</fullName>
        <ecNumber evidence="3">7.1.1.1</ecNumber>
    </recommendedName>
</protein>
<keyword evidence="16" id="KW-1185">Reference proteome</keyword>
<gene>
    <name evidence="15" type="ORF">DFJ64_2212</name>
</gene>
<evidence type="ECO:0000256" key="12">
    <source>
        <dbReference type="ARBA" id="ARBA00048202"/>
    </source>
</evidence>
<comment type="subcellular location">
    <subcellularLocation>
        <location evidence="2">Cell inner membrane</location>
        <topology evidence="2">Multi-pass membrane protein</topology>
    </subcellularLocation>
</comment>
<evidence type="ECO:0000256" key="8">
    <source>
        <dbReference type="ARBA" id="ARBA00022967"/>
    </source>
</evidence>
<dbReference type="EMBL" id="QTUC01000001">
    <property type="protein sequence ID" value="REF36783.1"/>
    <property type="molecule type" value="Genomic_DNA"/>
</dbReference>
<evidence type="ECO:0000259" key="14">
    <source>
        <dbReference type="Pfam" id="PF12769"/>
    </source>
</evidence>
<evidence type="ECO:0000256" key="2">
    <source>
        <dbReference type="ARBA" id="ARBA00004429"/>
    </source>
</evidence>
<keyword evidence="9 13" id="KW-1133">Transmembrane helix</keyword>
<evidence type="ECO:0000256" key="13">
    <source>
        <dbReference type="SAM" id="Phobius"/>
    </source>
</evidence>
<dbReference type="OrthoDB" id="9810841at2"/>
<evidence type="ECO:0000256" key="6">
    <source>
        <dbReference type="ARBA" id="ARBA00022692"/>
    </source>
</evidence>
<dbReference type="InterPro" id="IPR024605">
    <property type="entry name" value="NADP_transhyd_a_C"/>
</dbReference>
<dbReference type="GO" id="GO:0006740">
    <property type="term" value="P:NADPH regeneration"/>
    <property type="evidence" value="ECO:0007669"/>
    <property type="project" value="TreeGrafter"/>
</dbReference>
<evidence type="ECO:0000256" key="1">
    <source>
        <dbReference type="ARBA" id="ARBA00003943"/>
    </source>
</evidence>
<evidence type="ECO:0000256" key="7">
    <source>
        <dbReference type="ARBA" id="ARBA00022857"/>
    </source>
</evidence>
<dbReference type="EC" id="7.1.1.1" evidence="3"/>
<keyword evidence="8" id="KW-1278">Translocase</keyword>
<dbReference type="GO" id="GO:0005886">
    <property type="term" value="C:plasma membrane"/>
    <property type="evidence" value="ECO:0007669"/>
    <property type="project" value="UniProtKB-SubCell"/>
</dbReference>
<dbReference type="Proteomes" id="UP000256485">
    <property type="component" value="Unassembled WGS sequence"/>
</dbReference>
<feature type="transmembrane region" description="Helical" evidence="13">
    <location>
        <begin position="33"/>
        <end position="52"/>
    </location>
</feature>
<evidence type="ECO:0000313" key="16">
    <source>
        <dbReference type="Proteomes" id="UP000256485"/>
    </source>
</evidence>